<organism evidence="5">
    <name type="scientific">Echinostoma caproni</name>
    <dbReference type="NCBI Taxonomy" id="27848"/>
    <lineage>
        <taxon>Eukaryota</taxon>
        <taxon>Metazoa</taxon>
        <taxon>Spiralia</taxon>
        <taxon>Lophotrochozoa</taxon>
        <taxon>Platyhelminthes</taxon>
        <taxon>Trematoda</taxon>
        <taxon>Digenea</taxon>
        <taxon>Plagiorchiida</taxon>
        <taxon>Echinostomata</taxon>
        <taxon>Echinostomatoidea</taxon>
        <taxon>Echinostomatidae</taxon>
        <taxon>Echinostoma</taxon>
    </lineage>
</organism>
<feature type="compositionally biased region" description="Basic and acidic residues" evidence="1">
    <location>
        <begin position="66"/>
        <end position="78"/>
    </location>
</feature>
<reference evidence="3 4" key="2">
    <citation type="submission" date="2018-11" db="EMBL/GenBank/DDBJ databases">
        <authorList>
            <consortium name="Pathogen Informatics"/>
        </authorList>
    </citation>
    <scope>NUCLEOTIDE SEQUENCE [LARGE SCALE GENOMIC DNA]</scope>
    <source>
        <strain evidence="3 4">Egypt</strain>
    </source>
</reference>
<accession>A0A183AQ52</accession>
<dbReference type="WBParaSite" id="ECPE_0000911501-mRNA-1">
    <property type="protein sequence ID" value="ECPE_0000911501-mRNA-1"/>
    <property type="gene ID" value="ECPE_0000911501"/>
</dbReference>
<feature type="chain" id="PRO_5043138149" evidence="2">
    <location>
        <begin position="22"/>
        <end position="106"/>
    </location>
</feature>
<reference evidence="5" key="1">
    <citation type="submission" date="2016-06" db="UniProtKB">
        <authorList>
            <consortium name="WormBaseParasite"/>
        </authorList>
    </citation>
    <scope>IDENTIFICATION</scope>
</reference>
<keyword evidence="2" id="KW-0732">Signal</keyword>
<evidence type="ECO:0000256" key="2">
    <source>
        <dbReference type="SAM" id="SignalP"/>
    </source>
</evidence>
<dbReference type="EMBL" id="UZAN01046896">
    <property type="protein sequence ID" value="VDP84752.1"/>
    <property type="molecule type" value="Genomic_DNA"/>
</dbReference>
<gene>
    <name evidence="3" type="ORF">ECPE_LOCUS9087</name>
</gene>
<name>A0A183AQ52_9TREM</name>
<feature type="region of interest" description="Disordered" evidence="1">
    <location>
        <begin position="35"/>
        <end position="80"/>
    </location>
</feature>
<protein>
    <submittedName>
        <fullName evidence="5">Hepcidin</fullName>
    </submittedName>
</protein>
<sequence>MSSSYALLVMLTVASIVHIDCLPFNEGLDITTYSPSLESSEPSIPDLVTGLESDSEKTQSDPVVAETEKPVKLNERGKSGKRPVSRMWYCKRICVRPHCYRRCWWR</sequence>
<dbReference type="Proteomes" id="UP000272942">
    <property type="component" value="Unassembled WGS sequence"/>
</dbReference>
<evidence type="ECO:0000256" key="1">
    <source>
        <dbReference type="SAM" id="MobiDB-lite"/>
    </source>
</evidence>
<feature type="signal peptide" evidence="2">
    <location>
        <begin position="1"/>
        <end position="21"/>
    </location>
</feature>
<evidence type="ECO:0000313" key="3">
    <source>
        <dbReference type="EMBL" id="VDP84752.1"/>
    </source>
</evidence>
<proteinExistence type="predicted"/>
<dbReference type="AlphaFoldDB" id="A0A183AQ52"/>
<evidence type="ECO:0000313" key="4">
    <source>
        <dbReference type="Proteomes" id="UP000272942"/>
    </source>
</evidence>
<keyword evidence="4" id="KW-1185">Reference proteome</keyword>
<evidence type="ECO:0000313" key="5">
    <source>
        <dbReference type="WBParaSite" id="ECPE_0000911501-mRNA-1"/>
    </source>
</evidence>